<evidence type="ECO:0000256" key="4">
    <source>
        <dbReference type="ARBA" id="ARBA00022741"/>
    </source>
</evidence>
<dbReference type="OrthoDB" id="9948461at2759"/>
<evidence type="ECO:0000313" key="8">
    <source>
        <dbReference type="Proteomes" id="UP000237000"/>
    </source>
</evidence>
<dbReference type="AlphaFoldDB" id="A0A2P5F870"/>
<keyword evidence="3" id="KW-0808">Transferase</keyword>
<evidence type="ECO:0000256" key="5">
    <source>
        <dbReference type="ARBA" id="ARBA00022777"/>
    </source>
</evidence>
<keyword evidence="8" id="KW-1185">Reference proteome</keyword>
<proteinExistence type="inferred from homology"/>
<protein>
    <submittedName>
        <fullName evidence="7">Tyrosine-protein kinase</fullName>
    </submittedName>
</protein>
<reference evidence="8" key="1">
    <citation type="submission" date="2016-06" db="EMBL/GenBank/DDBJ databases">
        <title>Parallel loss of symbiosis genes in relatives of nitrogen-fixing non-legume Parasponia.</title>
        <authorList>
            <person name="Van Velzen R."/>
            <person name="Holmer R."/>
            <person name="Bu F."/>
            <person name="Rutten L."/>
            <person name="Van Zeijl A."/>
            <person name="Liu W."/>
            <person name="Santuari L."/>
            <person name="Cao Q."/>
            <person name="Sharma T."/>
            <person name="Shen D."/>
            <person name="Roswanjaya Y."/>
            <person name="Wardhani T."/>
            <person name="Kalhor M.S."/>
            <person name="Jansen J."/>
            <person name="Van den Hoogen J."/>
            <person name="Gungor B."/>
            <person name="Hartog M."/>
            <person name="Hontelez J."/>
            <person name="Verver J."/>
            <person name="Yang W.-C."/>
            <person name="Schijlen E."/>
            <person name="Repin R."/>
            <person name="Schilthuizen M."/>
            <person name="Schranz E."/>
            <person name="Heidstra R."/>
            <person name="Miyata K."/>
            <person name="Fedorova E."/>
            <person name="Kohlen W."/>
            <person name="Bisseling T."/>
            <person name="Smit S."/>
            <person name="Geurts R."/>
        </authorList>
    </citation>
    <scope>NUCLEOTIDE SEQUENCE [LARGE SCALE GENOMIC DNA]</scope>
    <source>
        <strain evidence="8">cv. RG33-2</strain>
    </source>
</reference>
<name>A0A2P5F870_TREOI</name>
<accession>A0A2P5F870</accession>
<keyword evidence="2" id="KW-0723">Serine/threonine-protein kinase</keyword>
<keyword evidence="5 7" id="KW-0418">Kinase</keyword>
<dbReference type="InterPro" id="IPR011009">
    <property type="entry name" value="Kinase-like_dom_sf"/>
</dbReference>
<dbReference type="EMBL" id="JXTC01000055">
    <property type="protein sequence ID" value="PON93956.1"/>
    <property type="molecule type" value="Genomic_DNA"/>
</dbReference>
<evidence type="ECO:0000256" key="6">
    <source>
        <dbReference type="ARBA" id="ARBA00022840"/>
    </source>
</evidence>
<dbReference type="Proteomes" id="UP000237000">
    <property type="component" value="Unassembled WGS sequence"/>
</dbReference>
<keyword evidence="4" id="KW-0547">Nucleotide-binding</keyword>
<dbReference type="GO" id="GO:0005524">
    <property type="term" value="F:ATP binding"/>
    <property type="evidence" value="ECO:0007669"/>
    <property type="project" value="UniProtKB-KW"/>
</dbReference>
<evidence type="ECO:0000256" key="2">
    <source>
        <dbReference type="ARBA" id="ARBA00022527"/>
    </source>
</evidence>
<gene>
    <name evidence="7" type="ORF">TorRG33x02_103460</name>
</gene>
<dbReference type="Gene3D" id="1.10.510.10">
    <property type="entry name" value="Transferase(Phosphotransferase) domain 1"/>
    <property type="match status" value="1"/>
</dbReference>
<keyword evidence="6" id="KW-0067">ATP-binding</keyword>
<evidence type="ECO:0000256" key="3">
    <source>
        <dbReference type="ARBA" id="ARBA00022679"/>
    </source>
</evidence>
<organism evidence="7 8">
    <name type="scientific">Trema orientale</name>
    <name type="common">Charcoal tree</name>
    <name type="synonym">Celtis orientalis</name>
    <dbReference type="NCBI Taxonomy" id="63057"/>
    <lineage>
        <taxon>Eukaryota</taxon>
        <taxon>Viridiplantae</taxon>
        <taxon>Streptophyta</taxon>
        <taxon>Embryophyta</taxon>
        <taxon>Tracheophyta</taxon>
        <taxon>Spermatophyta</taxon>
        <taxon>Magnoliopsida</taxon>
        <taxon>eudicotyledons</taxon>
        <taxon>Gunneridae</taxon>
        <taxon>Pentapetalae</taxon>
        <taxon>rosids</taxon>
        <taxon>fabids</taxon>
        <taxon>Rosales</taxon>
        <taxon>Cannabaceae</taxon>
        <taxon>Trema</taxon>
    </lineage>
</organism>
<evidence type="ECO:0000313" key="7">
    <source>
        <dbReference type="EMBL" id="PON93956.1"/>
    </source>
</evidence>
<dbReference type="GO" id="GO:0004674">
    <property type="term" value="F:protein serine/threonine kinase activity"/>
    <property type="evidence" value="ECO:0007669"/>
    <property type="project" value="UniProtKB-KW"/>
</dbReference>
<evidence type="ECO:0000256" key="1">
    <source>
        <dbReference type="ARBA" id="ARBA00005354"/>
    </source>
</evidence>
<comment type="similarity">
    <text evidence="1">Belongs to the protein kinase superfamily. CAMK Ser/Thr protein kinase family. CaMK subfamily.</text>
</comment>
<dbReference type="STRING" id="63057.A0A2P5F870"/>
<dbReference type="InParanoid" id="A0A2P5F870"/>
<dbReference type="InterPro" id="IPR050205">
    <property type="entry name" value="CDPK_Ser/Thr_kinases"/>
</dbReference>
<dbReference type="SUPFAM" id="SSF56112">
    <property type="entry name" value="Protein kinase-like (PK-like)"/>
    <property type="match status" value="1"/>
</dbReference>
<dbReference type="PANTHER" id="PTHR24349">
    <property type="entry name" value="SERINE/THREONINE-PROTEIN KINASE"/>
    <property type="match status" value="1"/>
</dbReference>
<comment type="caution">
    <text evidence="7">The sequence shown here is derived from an EMBL/GenBank/DDBJ whole genome shotgun (WGS) entry which is preliminary data.</text>
</comment>
<sequence>MLFPLLLGFHGFVFLPPNPRTPPSSPSGFDFAADFSGICPALIPPAFDWRRRYGSVMARPGFIGPVFVSVESEKCMRTLWAVATMWPQKFCETEKMMFEAILEGKLDLRSSPWPFISASAKDLIVKMLQMDPRKRITSAEALCKTSMAEGSG</sequence>